<dbReference type="EMBL" id="UINC01028999">
    <property type="protein sequence ID" value="SVB10986.1"/>
    <property type="molecule type" value="Genomic_DNA"/>
</dbReference>
<dbReference type="AlphaFoldDB" id="A0A382BB15"/>
<name>A0A382BB15_9ZZZZ</name>
<feature type="non-terminal residue" evidence="1">
    <location>
        <position position="1"/>
    </location>
</feature>
<proteinExistence type="predicted"/>
<sequence length="246" mass="28680">DSIEKTYQKNIDKLRSSLAHSDSPLLKYSRSKQISLLESNSNYDNELVDDIALLLKDTVYFMTLKKKERTRVTQQMRTFYHNLLNNQLSRINFLLEDSEIGLLKIGKDPHSTHKGIKQVKEILQHVKNDLEIELEYFEIVSRAGYLSGLQVSMGQFFKTLMILGMAQKDQITLVQRLFNDFQVDWEEGDRENIKVSLQEPALSHYEALQMDIQRTYSPSISKMLSDDLLSDISGHARAMRKKMRRF</sequence>
<evidence type="ECO:0000313" key="1">
    <source>
        <dbReference type="EMBL" id="SVB10986.1"/>
    </source>
</evidence>
<accession>A0A382BB15</accession>
<protein>
    <submittedName>
        <fullName evidence="1">Uncharacterized protein</fullName>
    </submittedName>
</protein>
<organism evidence="1">
    <name type="scientific">marine metagenome</name>
    <dbReference type="NCBI Taxonomy" id="408172"/>
    <lineage>
        <taxon>unclassified sequences</taxon>
        <taxon>metagenomes</taxon>
        <taxon>ecological metagenomes</taxon>
    </lineage>
</organism>
<gene>
    <name evidence="1" type="ORF">METZ01_LOCUS163840</name>
</gene>
<reference evidence="1" key="1">
    <citation type="submission" date="2018-05" db="EMBL/GenBank/DDBJ databases">
        <authorList>
            <person name="Lanie J.A."/>
            <person name="Ng W.-L."/>
            <person name="Kazmierczak K.M."/>
            <person name="Andrzejewski T.M."/>
            <person name="Davidsen T.M."/>
            <person name="Wayne K.J."/>
            <person name="Tettelin H."/>
            <person name="Glass J.I."/>
            <person name="Rusch D."/>
            <person name="Podicherti R."/>
            <person name="Tsui H.-C.T."/>
            <person name="Winkler M.E."/>
        </authorList>
    </citation>
    <scope>NUCLEOTIDE SEQUENCE</scope>
</reference>